<name>A0AAD1XFA8_EUPCR</name>
<reference evidence="1" key="1">
    <citation type="submission" date="2023-07" db="EMBL/GenBank/DDBJ databases">
        <authorList>
            <consortium name="AG Swart"/>
            <person name="Singh M."/>
            <person name="Singh A."/>
            <person name="Seah K."/>
            <person name="Emmerich C."/>
        </authorList>
    </citation>
    <scope>NUCLEOTIDE SEQUENCE</scope>
    <source>
        <strain evidence="1">DP1</strain>
    </source>
</reference>
<dbReference type="AlphaFoldDB" id="A0AAD1XFA8"/>
<proteinExistence type="predicted"/>
<dbReference type="EMBL" id="CAMPGE010010283">
    <property type="protein sequence ID" value="CAI2369131.1"/>
    <property type="molecule type" value="Genomic_DNA"/>
</dbReference>
<dbReference type="Proteomes" id="UP001295684">
    <property type="component" value="Unassembled WGS sequence"/>
</dbReference>
<gene>
    <name evidence="1" type="ORF">ECRASSUSDP1_LOCUS10429</name>
</gene>
<comment type="caution">
    <text evidence="1">The sequence shown here is derived from an EMBL/GenBank/DDBJ whole genome shotgun (WGS) entry which is preliminary data.</text>
</comment>
<keyword evidence="2" id="KW-1185">Reference proteome</keyword>
<organism evidence="1 2">
    <name type="scientific">Euplotes crassus</name>
    <dbReference type="NCBI Taxonomy" id="5936"/>
    <lineage>
        <taxon>Eukaryota</taxon>
        <taxon>Sar</taxon>
        <taxon>Alveolata</taxon>
        <taxon>Ciliophora</taxon>
        <taxon>Intramacronucleata</taxon>
        <taxon>Spirotrichea</taxon>
        <taxon>Hypotrichia</taxon>
        <taxon>Euplotida</taxon>
        <taxon>Euplotidae</taxon>
        <taxon>Moneuplotes</taxon>
    </lineage>
</organism>
<accession>A0AAD1XFA8</accession>
<protein>
    <submittedName>
        <fullName evidence="1">Uncharacterized protein</fullName>
    </submittedName>
</protein>
<evidence type="ECO:0000313" key="1">
    <source>
        <dbReference type="EMBL" id="CAI2369131.1"/>
    </source>
</evidence>
<sequence>MPSCTYYNQSCTLTEWCIFSRRFLSQYLIKLKIILTLYTPHLKILCVLTVSKDQFCRSSRNAIRIIGRKYTQMCDYTVHMSIMKSIQSELKLVDGVDELVNEEITELISKLSLAPFKMHICDPCLVFD</sequence>
<evidence type="ECO:0000313" key="2">
    <source>
        <dbReference type="Proteomes" id="UP001295684"/>
    </source>
</evidence>